<evidence type="ECO:0000313" key="11">
    <source>
        <dbReference type="Proteomes" id="UP001379444"/>
    </source>
</evidence>
<dbReference type="InterPro" id="IPR050153">
    <property type="entry name" value="Metal_Ion_Import_ABC"/>
</dbReference>
<evidence type="ECO:0000259" key="9">
    <source>
        <dbReference type="PROSITE" id="PS50893"/>
    </source>
</evidence>
<comment type="function">
    <text evidence="8">Part of the ABC transporter complex BtuCDF involved in vitamin B12 import. Responsible for energy coupling to the transport system.</text>
</comment>
<evidence type="ECO:0000313" key="10">
    <source>
        <dbReference type="EMBL" id="WWO37310.1"/>
    </source>
</evidence>
<dbReference type="InterPro" id="IPR003593">
    <property type="entry name" value="AAA+_ATPase"/>
</dbReference>
<evidence type="ECO:0000256" key="3">
    <source>
        <dbReference type="ARBA" id="ARBA00022519"/>
    </source>
</evidence>
<sequence>MPKVSSILQLKQVSVLPRLLPMTAELHCGELLHIIGPNGAGKSTLLARIAGLQAGGGEVYLAGMPLSQYSAADLAVRRAYLAQQHSPLALMPVFQYWQRHQPPLAEENAVEEVVHLLAEHLKLTDKLARPLAQLSGGEWQRVRLTAALLQIWPTINPHARLLLLDEPFNSLDVAQQAALDLLLSELCRQGVAVVMCAHDLNHSAQHADRVWLLSEGALVAQGNTADVMLPDVLSPIFGVAFHCVDVDGHRWLMTRRA</sequence>
<keyword evidence="2 8" id="KW-1003">Cell membrane</keyword>
<dbReference type="GO" id="GO:0005524">
    <property type="term" value="F:ATP binding"/>
    <property type="evidence" value="ECO:0007669"/>
    <property type="project" value="UniProtKB-KW"/>
</dbReference>
<keyword evidence="6 8" id="KW-1278">Translocase</keyword>
<evidence type="ECO:0000256" key="6">
    <source>
        <dbReference type="ARBA" id="ARBA00022967"/>
    </source>
</evidence>
<keyword evidence="11" id="KW-1185">Reference proteome</keyword>
<dbReference type="PANTHER" id="PTHR42734:SF18">
    <property type="entry name" value="VITAMIN B12 IMPORT ATP-BINDING PROTEIN BTUD"/>
    <property type="match status" value="1"/>
</dbReference>
<evidence type="ECO:0000256" key="1">
    <source>
        <dbReference type="ARBA" id="ARBA00022448"/>
    </source>
</evidence>
<dbReference type="SMART" id="SM00382">
    <property type="entry name" value="AAA"/>
    <property type="match status" value="1"/>
</dbReference>
<dbReference type="CDD" id="cd03214">
    <property type="entry name" value="ABC_Iron-Siderophores_B12_Hemin"/>
    <property type="match status" value="1"/>
</dbReference>
<dbReference type="InterPro" id="IPR003439">
    <property type="entry name" value="ABC_transporter-like_ATP-bd"/>
</dbReference>
<evidence type="ECO:0000256" key="5">
    <source>
        <dbReference type="ARBA" id="ARBA00022840"/>
    </source>
</evidence>
<proteinExistence type="inferred from homology"/>
<comment type="similarity">
    <text evidence="8">Belongs to the ABC transporter superfamily. Vitamin B12 importer (TC 3.A.1.13.1) family.</text>
</comment>
<keyword evidence="7 8" id="KW-0472">Membrane</keyword>
<keyword evidence="4 8" id="KW-0547">Nucleotide-binding</keyword>
<dbReference type="NCBIfam" id="NF002981">
    <property type="entry name" value="PRK03695.1"/>
    <property type="match status" value="1"/>
</dbReference>
<comment type="subcellular location">
    <subcellularLocation>
        <location evidence="8">Cell membrane</location>
        <topology evidence="8">Peripheral membrane protein</topology>
    </subcellularLocation>
</comment>
<dbReference type="InterPro" id="IPR023693">
    <property type="entry name" value="ABC_transptr_BtuD"/>
</dbReference>
<feature type="domain" description="ABC transporter" evidence="9">
    <location>
        <begin position="2"/>
        <end position="240"/>
    </location>
</feature>
<feature type="binding site" evidence="8">
    <location>
        <begin position="36"/>
        <end position="43"/>
    </location>
    <ligand>
        <name>ATP</name>
        <dbReference type="ChEBI" id="CHEBI:30616"/>
    </ligand>
</feature>
<organism evidence="10 11">
    <name type="scientific">Pectobacterium cacticida</name>
    <dbReference type="NCBI Taxonomy" id="69221"/>
    <lineage>
        <taxon>Bacteria</taxon>
        <taxon>Pseudomonadati</taxon>
        <taxon>Pseudomonadota</taxon>
        <taxon>Gammaproteobacteria</taxon>
        <taxon>Enterobacterales</taxon>
        <taxon>Pectobacteriaceae</taxon>
        <taxon>Pectobacterium</taxon>
    </lineage>
</organism>
<dbReference type="Proteomes" id="UP001379444">
    <property type="component" value="Chromosome"/>
</dbReference>
<dbReference type="InterPro" id="IPR027417">
    <property type="entry name" value="P-loop_NTPase"/>
</dbReference>
<accession>A0ABZ2G8Z5</accession>
<evidence type="ECO:0000256" key="7">
    <source>
        <dbReference type="ARBA" id="ARBA00023136"/>
    </source>
</evidence>
<evidence type="ECO:0000256" key="2">
    <source>
        <dbReference type="ARBA" id="ARBA00022475"/>
    </source>
</evidence>
<gene>
    <name evidence="8 10" type="primary">btuD</name>
    <name evidence="10" type="ORF">QNA12_12065</name>
</gene>
<dbReference type="HAMAP" id="MF_01005">
    <property type="entry name" value="BtuD"/>
    <property type="match status" value="1"/>
</dbReference>
<keyword evidence="3" id="KW-0997">Cell inner membrane</keyword>
<evidence type="ECO:0000256" key="8">
    <source>
        <dbReference type="HAMAP-Rule" id="MF_01005"/>
    </source>
</evidence>
<evidence type="ECO:0000256" key="4">
    <source>
        <dbReference type="ARBA" id="ARBA00022741"/>
    </source>
</evidence>
<dbReference type="SUPFAM" id="SSF52540">
    <property type="entry name" value="P-loop containing nucleoside triphosphate hydrolases"/>
    <property type="match status" value="1"/>
</dbReference>
<dbReference type="PROSITE" id="PS50893">
    <property type="entry name" value="ABC_TRANSPORTER_2"/>
    <property type="match status" value="1"/>
</dbReference>
<dbReference type="EMBL" id="CP125967">
    <property type="protein sequence ID" value="WWO37310.1"/>
    <property type="molecule type" value="Genomic_DNA"/>
</dbReference>
<keyword evidence="1 8" id="KW-0813">Transport</keyword>
<dbReference type="Gene3D" id="3.40.50.300">
    <property type="entry name" value="P-loop containing nucleotide triphosphate hydrolases"/>
    <property type="match status" value="1"/>
</dbReference>
<dbReference type="RefSeq" id="WP_264498618.1">
    <property type="nucleotide sequence ID" value="NZ_CP109947.1"/>
</dbReference>
<name>A0ABZ2G8Z5_9GAMM</name>
<comment type="catalytic activity">
    <reaction evidence="8">
        <text>an R-cob(III)alamin(out) + ATP + H2O = an R-cob(III)alamin(in) + ADP + phosphate + H(+)</text>
        <dbReference type="Rhea" id="RHEA:17873"/>
        <dbReference type="ChEBI" id="CHEBI:15377"/>
        <dbReference type="ChEBI" id="CHEBI:15378"/>
        <dbReference type="ChEBI" id="CHEBI:30616"/>
        <dbReference type="ChEBI" id="CHEBI:43474"/>
        <dbReference type="ChEBI" id="CHEBI:140785"/>
        <dbReference type="ChEBI" id="CHEBI:456216"/>
        <dbReference type="EC" id="7.6.2.8"/>
    </reaction>
</comment>
<dbReference type="PANTHER" id="PTHR42734">
    <property type="entry name" value="METAL TRANSPORT SYSTEM ATP-BINDING PROTEIN TM_0124-RELATED"/>
    <property type="match status" value="1"/>
</dbReference>
<dbReference type="EC" id="7.6.2.8" evidence="8"/>
<reference evidence="10 11" key="1">
    <citation type="journal article" date="2024" name="Front. Plant Sci.">
        <title>Comprehensive phenomic and genomic studies of the species, Pectobacterium cacticida and proposal for reclassification as Alcorniella cacticida comb. nov.</title>
        <authorList>
            <person name="Jonca J."/>
            <person name="Pirhonen M."/>
            <person name="Waleron M.M."/>
            <person name="Gawor J."/>
            <person name="Mrozik A."/>
            <person name="Smoktunowicz M."/>
            <person name="Waleron K."/>
            <person name="Waleron M."/>
        </authorList>
    </citation>
    <scope>NUCLEOTIDE SEQUENCE [LARGE SCALE GENOMIC DNA]</scope>
    <source>
        <strain evidence="10 11">DPMP6</strain>
    </source>
</reference>
<comment type="subunit">
    <text evidence="8">The complex is composed of two ATP-binding proteins (BtuD), two transmembrane proteins (BtuC) and a solute-binding protein (BtuF).</text>
</comment>
<dbReference type="Pfam" id="PF00005">
    <property type="entry name" value="ABC_tran"/>
    <property type="match status" value="1"/>
</dbReference>
<protein>
    <recommendedName>
        <fullName evidence="8">Vitamin B12 import ATP-binding protein BtuD</fullName>
        <ecNumber evidence="8">7.6.2.8</ecNumber>
    </recommendedName>
    <alternativeName>
        <fullName evidence="8">Vitamin B12-transporting ATPase</fullName>
    </alternativeName>
</protein>
<keyword evidence="5 8" id="KW-0067">ATP-binding</keyword>